<accession>A0ABW3AY39</accession>
<dbReference type="RefSeq" id="WP_379931598.1">
    <property type="nucleotide sequence ID" value="NZ_JBHTHY010000003.1"/>
</dbReference>
<sequence>MNSFRSFEELACWKEARILRNFVKDSVIPKLPDSERFELTSQIRRSERSVGNNIAEGFGRFHYQENIQFCRIARGSLNETLDHVIIALDENYISEKQLEEFRSIHNTTQRILNGYIKYLKNSKFSKE</sequence>
<dbReference type="Proteomes" id="UP001597012">
    <property type="component" value="Unassembled WGS sequence"/>
</dbReference>
<evidence type="ECO:0000313" key="2">
    <source>
        <dbReference type="Proteomes" id="UP001597012"/>
    </source>
</evidence>
<reference evidence="2" key="1">
    <citation type="journal article" date="2019" name="Int. J. Syst. Evol. Microbiol.">
        <title>The Global Catalogue of Microorganisms (GCM) 10K type strain sequencing project: providing services to taxonomists for standard genome sequencing and annotation.</title>
        <authorList>
            <consortium name="The Broad Institute Genomics Platform"/>
            <consortium name="The Broad Institute Genome Sequencing Center for Infectious Disease"/>
            <person name="Wu L."/>
            <person name="Ma J."/>
        </authorList>
    </citation>
    <scope>NUCLEOTIDE SEQUENCE [LARGE SCALE GENOMIC DNA]</scope>
    <source>
        <strain evidence="2">CCUG 61948</strain>
    </source>
</reference>
<evidence type="ECO:0000313" key="1">
    <source>
        <dbReference type="EMBL" id="MFD0795933.1"/>
    </source>
</evidence>
<dbReference type="NCBIfam" id="TIGR02436">
    <property type="entry name" value="four helix bundle protein"/>
    <property type="match status" value="1"/>
</dbReference>
<dbReference type="Pfam" id="PF05635">
    <property type="entry name" value="23S_rRNA_IVP"/>
    <property type="match status" value="1"/>
</dbReference>
<organism evidence="1 2">
    <name type="scientific">Maribacter chungangensis</name>
    <dbReference type="NCBI Taxonomy" id="1069117"/>
    <lineage>
        <taxon>Bacteria</taxon>
        <taxon>Pseudomonadati</taxon>
        <taxon>Bacteroidota</taxon>
        <taxon>Flavobacteriia</taxon>
        <taxon>Flavobacteriales</taxon>
        <taxon>Flavobacteriaceae</taxon>
        <taxon>Maribacter</taxon>
    </lineage>
</organism>
<name>A0ABW3AY39_9FLAO</name>
<dbReference type="Gene3D" id="1.20.1440.60">
    <property type="entry name" value="23S rRNA-intervening sequence"/>
    <property type="match status" value="1"/>
</dbReference>
<keyword evidence="2" id="KW-1185">Reference proteome</keyword>
<proteinExistence type="predicted"/>
<dbReference type="PANTHER" id="PTHR38471">
    <property type="entry name" value="FOUR HELIX BUNDLE PROTEIN"/>
    <property type="match status" value="1"/>
</dbReference>
<dbReference type="CDD" id="cd16377">
    <property type="entry name" value="23S_rRNA_IVP_like"/>
    <property type="match status" value="1"/>
</dbReference>
<dbReference type="InterPro" id="IPR036583">
    <property type="entry name" value="23S_rRNA_IVS_sf"/>
</dbReference>
<comment type="caution">
    <text evidence="1">The sequence shown here is derived from an EMBL/GenBank/DDBJ whole genome shotgun (WGS) entry which is preliminary data.</text>
</comment>
<dbReference type="PANTHER" id="PTHR38471:SF2">
    <property type="entry name" value="FOUR HELIX BUNDLE PROTEIN"/>
    <property type="match status" value="1"/>
</dbReference>
<gene>
    <name evidence="1" type="ORF">ACFQZJ_00560</name>
</gene>
<dbReference type="EMBL" id="JBHTHY010000003">
    <property type="protein sequence ID" value="MFD0795933.1"/>
    <property type="molecule type" value="Genomic_DNA"/>
</dbReference>
<protein>
    <submittedName>
        <fullName evidence="1">Four helix bundle protein</fullName>
    </submittedName>
</protein>
<dbReference type="SUPFAM" id="SSF158446">
    <property type="entry name" value="IVS-encoded protein-like"/>
    <property type="match status" value="1"/>
</dbReference>
<dbReference type="InterPro" id="IPR012657">
    <property type="entry name" value="23S_rRNA-intervening_sequence"/>
</dbReference>